<reference evidence="3" key="1">
    <citation type="journal article" date="2014" name="Nat. Genet.">
        <title>Genome of the human hookworm Necator americanus.</title>
        <authorList>
            <person name="Tang Y.T."/>
            <person name="Gao X."/>
            <person name="Rosa B.A."/>
            <person name="Abubucker S."/>
            <person name="Hallsworth-Pepin K."/>
            <person name="Martin J."/>
            <person name="Tyagi R."/>
            <person name="Heizer E."/>
            <person name="Zhang X."/>
            <person name="Bhonagiri-Palsikar V."/>
            <person name="Minx P."/>
            <person name="Warren W.C."/>
            <person name="Wang Q."/>
            <person name="Zhan B."/>
            <person name="Hotez P.J."/>
            <person name="Sternberg P.W."/>
            <person name="Dougall A."/>
            <person name="Gaze S.T."/>
            <person name="Mulvenna J."/>
            <person name="Sotillo J."/>
            <person name="Ranganathan S."/>
            <person name="Rabelo E.M."/>
            <person name="Wilson R.K."/>
            <person name="Felgner P.L."/>
            <person name="Bethony J."/>
            <person name="Hawdon J.M."/>
            <person name="Gasser R.B."/>
            <person name="Loukas A."/>
            <person name="Mitreva M."/>
        </authorList>
    </citation>
    <scope>NUCLEOTIDE SEQUENCE [LARGE SCALE GENOMIC DNA]</scope>
</reference>
<dbReference type="Proteomes" id="UP000053676">
    <property type="component" value="Unassembled WGS sequence"/>
</dbReference>
<dbReference type="EMBL" id="KI658845">
    <property type="protein sequence ID" value="ETN81099.1"/>
    <property type="molecule type" value="Genomic_DNA"/>
</dbReference>
<feature type="non-terminal residue" evidence="2">
    <location>
        <position position="1"/>
    </location>
</feature>
<evidence type="ECO:0000313" key="2">
    <source>
        <dbReference type="EMBL" id="ETN81099.1"/>
    </source>
</evidence>
<evidence type="ECO:0000256" key="1">
    <source>
        <dbReference type="SAM" id="Coils"/>
    </source>
</evidence>
<sequence length="268" mass="29928">QTALLRAANTTSEVVASVLIGETESVTFDANQAEVTATVNARESMEMPIATVEVTVPEANTRGEEETPTSTTAAPISTNTDLFAENLILRQCVNESNQMQKDLTESILDREQLQDRVVQLDSSLTAEKKRADALDCELSEQTELTEKASRQAAEAENESNRRLAECLEMETRREQVEKAYAQLSEYYGQLQAAYNVIYAKMTELERERTLAQDNQEQTSLPSADNTNHNIQVVIGTMISELHLESSENLDLHGKVLMIQKMLREKLAE</sequence>
<name>W2THM2_NECAM</name>
<dbReference type="AlphaFoldDB" id="W2THM2"/>
<dbReference type="OrthoDB" id="5848316at2759"/>
<feature type="non-terminal residue" evidence="2">
    <location>
        <position position="268"/>
    </location>
</feature>
<protein>
    <submittedName>
        <fullName evidence="2">Uncharacterized protein</fullName>
    </submittedName>
</protein>
<gene>
    <name evidence="2" type="ORF">NECAME_08720</name>
</gene>
<keyword evidence="3" id="KW-1185">Reference proteome</keyword>
<feature type="coiled-coil region" evidence="1">
    <location>
        <begin position="110"/>
        <end position="170"/>
    </location>
</feature>
<proteinExistence type="predicted"/>
<accession>W2THM2</accession>
<evidence type="ECO:0000313" key="3">
    <source>
        <dbReference type="Proteomes" id="UP000053676"/>
    </source>
</evidence>
<organism evidence="2 3">
    <name type="scientific">Necator americanus</name>
    <name type="common">Human hookworm</name>
    <dbReference type="NCBI Taxonomy" id="51031"/>
    <lineage>
        <taxon>Eukaryota</taxon>
        <taxon>Metazoa</taxon>
        <taxon>Ecdysozoa</taxon>
        <taxon>Nematoda</taxon>
        <taxon>Chromadorea</taxon>
        <taxon>Rhabditida</taxon>
        <taxon>Rhabditina</taxon>
        <taxon>Rhabditomorpha</taxon>
        <taxon>Strongyloidea</taxon>
        <taxon>Ancylostomatidae</taxon>
        <taxon>Bunostominae</taxon>
        <taxon>Necator</taxon>
    </lineage>
</organism>
<dbReference type="KEGG" id="nai:NECAME_08720"/>
<keyword evidence="1" id="KW-0175">Coiled coil</keyword>